<evidence type="ECO:0000256" key="6">
    <source>
        <dbReference type="HAMAP-Rule" id="MF_00045"/>
    </source>
</evidence>
<dbReference type="FunFam" id="3.30.420.10:FF:000003">
    <property type="entry name" value="Oligoribonuclease"/>
    <property type="match status" value="1"/>
</dbReference>
<dbReference type="EC" id="3.1.-.-" evidence="6"/>
<dbReference type="EMBL" id="SMBX01000002">
    <property type="protein sequence ID" value="TCV01439.1"/>
    <property type="molecule type" value="Genomic_DNA"/>
</dbReference>
<keyword evidence="2 6" id="KW-0540">Nuclease</keyword>
<gene>
    <name evidence="6" type="primary">orn</name>
    <name evidence="8" type="ORF">EV686_102151</name>
</gene>
<organism evidence="8 9">
    <name type="scientific">Paracandidimonas soli</name>
    <dbReference type="NCBI Taxonomy" id="1917182"/>
    <lineage>
        <taxon>Bacteria</taxon>
        <taxon>Pseudomonadati</taxon>
        <taxon>Pseudomonadota</taxon>
        <taxon>Betaproteobacteria</taxon>
        <taxon>Burkholderiales</taxon>
        <taxon>Alcaligenaceae</taxon>
        <taxon>Paracandidimonas</taxon>
    </lineage>
</organism>
<evidence type="ECO:0000256" key="5">
    <source>
        <dbReference type="ARBA" id="ARBA00070964"/>
    </source>
</evidence>
<dbReference type="RefSeq" id="WP_132473967.1">
    <property type="nucleotide sequence ID" value="NZ_JBEBWM010000032.1"/>
</dbReference>
<feature type="domain" description="Exonuclease" evidence="7">
    <location>
        <begin position="7"/>
        <end position="180"/>
    </location>
</feature>
<protein>
    <recommendedName>
        <fullName evidence="5 6">Oligoribonuclease</fullName>
        <ecNumber evidence="6">3.1.-.-</ecNumber>
    </recommendedName>
</protein>
<dbReference type="Proteomes" id="UP000294692">
    <property type="component" value="Unassembled WGS sequence"/>
</dbReference>
<proteinExistence type="inferred from homology"/>
<name>A0A4R3VCY5_9BURK</name>
<dbReference type="CDD" id="cd06135">
    <property type="entry name" value="Orn"/>
    <property type="match status" value="1"/>
</dbReference>
<dbReference type="PANTHER" id="PTHR11046">
    <property type="entry name" value="OLIGORIBONUCLEASE, MITOCHONDRIAL"/>
    <property type="match status" value="1"/>
</dbReference>
<evidence type="ECO:0000259" key="7">
    <source>
        <dbReference type="SMART" id="SM00479"/>
    </source>
</evidence>
<evidence type="ECO:0000313" key="9">
    <source>
        <dbReference type="Proteomes" id="UP000294692"/>
    </source>
</evidence>
<reference evidence="8 9" key="1">
    <citation type="submission" date="2019-03" db="EMBL/GenBank/DDBJ databases">
        <title>Genomic Encyclopedia of Type Strains, Phase IV (KMG-IV): sequencing the most valuable type-strain genomes for metagenomic binning, comparative biology and taxonomic classification.</title>
        <authorList>
            <person name="Goeker M."/>
        </authorList>
    </citation>
    <scope>NUCLEOTIDE SEQUENCE [LARGE SCALE GENOMIC DNA]</scope>
    <source>
        <strain evidence="8 9">DSM 100048</strain>
    </source>
</reference>
<dbReference type="Pfam" id="PF00929">
    <property type="entry name" value="RNase_T"/>
    <property type="match status" value="1"/>
</dbReference>
<dbReference type="HAMAP" id="MF_00045">
    <property type="entry name" value="Oligoribonuclease"/>
    <property type="match status" value="1"/>
</dbReference>
<keyword evidence="3 6" id="KW-0378">Hydrolase</keyword>
<keyword evidence="6" id="KW-0963">Cytoplasm</keyword>
<comment type="similarity">
    <text evidence="1 6">Belongs to the oligoribonuclease family.</text>
</comment>
<evidence type="ECO:0000256" key="2">
    <source>
        <dbReference type="ARBA" id="ARBA00022722"/>
    </source>
</evidence>
<dbReference type="SUPFAM" id="SSF53098">
    <property type="entry name" value="Ribonuclease H-like"/>
    <property type="match status" value="1"/>
</dbReference>
<dbReference type="InterPro" id="IPR013520">
    <property type="entry name" value="Ribonucl_H"/>
</dbReference>
<dbReference type="GO" id="GO:0006259">
    <property type="term" value="P:DNA metabolic process"/>
    <property type="evidence" value="ECO:0007669"/>
    <property type="project" value="UniProtKB-ARBA"/>
</dbReference>
<dbReference type="InterPro" id="IPR036397">
    <property type="entry name" value="RNaseH_sf"/>
</dbReference>
<feature type="active site" evidence="6">
    <location>
        <position position="129"/>
    </location>
</feature>
<dbReference type="GO" id="GO:0005737">
    <property type="term" value="C:cytoplasm"/>
    <property type="evidence" value="ECO:0007669"/>
    <property type="project" value="UniProtKB-SubCell"/>
</dbReference>
<comment type="function">
    <text evidence="6">3'-to-5' exoribonuclease specific for small oligoribonucleotides.</text>
</comment>
<comment type="caution">
    <text evidence="8">The sequence shown here is derived from an EMBL/GenBank/DDBJ whole genome shotgun (WGS) entry which is preliminary data.</text>
</comment>
<dbReference type="Gene3D" id="3.30.420.10">
    <property type="entry name" value="Ribonuclease H-like superfamily/Ribonuclease H"/>
    <property type="match status" value="1"/>
</dbReference>
<evidence type="ECO:0000256" key="4">
    <source>
        <dbReference type="ARBA" id="ARBA00022839"/>
    </source>
</evidence>
<comment type="subcellular location">
    <subcellularLocation>
        <location evidence="6">Cytoplasm</location>
    </subcellularLocation>
</comment>
<evidence type="ECO:0000256" key="1">
    <source>
        <dbReference type="ARBA" id="ARBA00009921"/>
    </source>
</evidence>
<dbReference type="GO" id="GO:0000175">
    <property type="term" value="F:3'-5'-RNA exonuclease activity"/>
    <property type="evidence" value="ECO:0007669"/>
    <property type="project" value="InterPro"/>
</dbReference>
<evidence type="ECO:0000313" key="8">
    <source>
        <dbReference type="EMBL" id="TCV01439.1"/>
    </source>
</evidence>
<accession>A0A4R3VCY5</accession>
<dbReference type="NCBIfam" id="NF003765">
    <property type="entry name" value="PRK05359.1"/>
    <property type="match status" value="1"/>
</dbReference>
<dbReference type="SMART" id="SM00479">
    <property type="entry name" value="EXOIII"/>
    <property type="match status" value="1"/>
</dbReference>
<dbReference type="OrthoDB" id="9801329at2"/>
<dbReference type="AlphaFoldDB" id="A0A4R3VCY5"/>
<dbReference type="PANTHER" id="PTHR11046:SF0">
    <property type="entry name" value="OLIGORIBONUCLEASE, MITOCHONDRIAL"/>
    <property type="match status" value="1"/>
</dbReference>
<sequence>MAVNEQRLVWLDMEMTGLDPEKERIIEVAVVVTEPDLTVVAEGPVLVIHQSNELLDAMDKWNQSTHSRSGLIDKVKASTLTEEQAEDQLIAFLSQHVPAGKSPLCGNTISQDRRFMFRYMPRLEAFFHYRNLDVSTLKELALRWKPEVYKSFVKHSKHEALADIYESIEELKHYREHFIKL</sequence>
<dbReference type="InterPro" id="IPR012337">
    <property type="entry name" value="RNaseH-like_sf"/>
</dbReference>
<keyword evidence="4 6" id="KW-0269">Exonuclease</keyword>
<dbReference type="InterPro" id="IPR022894">
    <property type="entry name" value="Oligoribonuclease"/>
</dbReference>
<evidence type="ECO:0000256" key="3">
    <source>
        <dbReference type="ARBA" id="ARBA00022801"/>
    </source>
</evidence>
<keyword evidence="9" id="KW-1185">Reference proteome</keyword>
<dbReference type="GO" id="GO:0003676">
    <property type="term" value="F:nucleic acid binding"/>
    <property type="evidence" value="ECO:0007669"/>
    <property type="project" value="InterPro"/>
</dbReference>